<comment type="caution">
    <text evidence="1">The sequence shown here is derived from an EMBL/GenBank/DDBJ whole genome shotgun (WGS) entry which is preliminary data.</text>
</comment>
<dbReference type="Proteomes" id="UP000653797">
    <property type="component" value="Unassembled WGS sequence"/>
</dbReference>
<evidence type="ECO:0000313" key="2">
    <source>
        <dbReference type="Proteomes" id="UP000653797"/>
    </source>
</evidence>
<keyword evidence="2" id="KW-1185">Reference proteome</keyword>
<dbReference type="InterPro" id="IPR038081">
    <property type="entry name" value="CalX-like_sf"/>
</dbReference>
<dbReference type="Gene3D" id="2.60.40.2030">
    <property type="match status" value="1"/>
</dbReference>
<evidence type="ECO:0000313" key="1">
    <source>
        <dbReference type="EMBL" id="MBD2753983.1"/>
    </source>
</evidence>
<name>A0A927GDS9_9BACT</name>
<reference evidence="1" key="1">
    <citation type="submission" date="2020-09" db="EMBL/GenBank/DDBJ databases">
        <authorList>
            <person name="Kim M.K."/>
        </authorList>
    </citation>
    <scope>NUCLEOTIDE SEQUENCE</scope>
    <source>
        <strain evidence="1">BT704</strain>
    </source>
</reference>
<dbReference type="EMBL" id="JACXAA010000004">
    <property type="protein sequence ID" value="MBD2753983.1"/>
    <property type="molecule type" value="Genomic_DNA"/>
</dbReference>
<dbReference type="RefSeq" id="WP_191039617.1">
    <property type="nucleotide sequence ID" value="NZ_JACXAA010000004.1"/>
</dbReference>
<protein>
    <submittedName>
        <fullName evidence="1">Uncharacterized protein</fullName>
    </submittedName>
</protein>
<gene>
    <name evidence="1" type="ORF">IC230_13835</name>
</gene>
<proteinExistence type="predicted"/>
<sequence>MKRILSRQFSLLTRRKTGPLLFLLLLLGTVVQAQILNTTINTEVHFVQGSIKPSSPGYPFSNTSYKVKATVDTDNQPTNQFNHIKGQMESSFCYSNDNNNYAPESLGPVVDGVILQHVDGSQQYDLEVFTWIDYSKNCNWDEGDQLDGYEVKLMKPTLDPSNVWTPFNGLVYSSFYGGPSRYYMKHTWRYYGGAAINNPLNFGIVDSNTKSHINSNRKAPDGALPFMGYANNFELTPSKPTGGRDVVYTFTLSQTSNVILSTLFDQTDFNTVIHLFKYDESGPKLGAYIGSNDDALGSNKSYLQTSLCSGRYAVIVEGAKYEDEGTFNLSIETYPVAPAIISTSNVYNNLLPNPLEVPTASLNFSGGGIGPFTYAWEKSEGNGGFVHITGVTGGTLSLSALQPSTNPSPSELKTVPFKFHLKVTDGCSRTVTTNDVSLTMVLSNGFIDGHIQTTAANGSAAVSGVKVCIVKANVPGSPASYTQCTTTNNEGNYRFSPIYYGPPNNNSPVSFTITPSLVLHTFKPTSIVRTLDPLNPRIGDNFNGVNFEDETALGVTGTVSQTCVFCLDASVQNPTVCPMDGATIKLLQNGVTKKEGKSGYLDTPPPAAYGRYAIAVNEPGNYTVTASYGNHTLTPAVYTLNVSTVQTGINFIDSQMHRITGYLRDGCGKPLSGTATLTFSDVLPDAADGTQRSSCFRQQVVINGSQFGATGYYNIQLPARKYRLISIDYKPSTLNVQAAEYISPQQLKAFFEPQLTMLVRDVTESDATLDLTFHRKPYLKFAAQSLPNACTSVTFAVGRQGVALPFTVEVYEGNPATANSCSVSSGTVTGSNTIQEENLPATPVVNGIASFTLVPGEPNSLSPFLRNLTLRFTDEYGQKADDLFKTVFIQGDVRPGTTFTTTSPELVTMVLHDPPGNKSFSAWSTSQTYERAVRFYSQKAVGVEPWVEVKIGTDFSTGIGVVFESKAWGSVNQSVNTTKYNTTSSEAIFSSTIQSEYRTEEGGSPGAASDVFIGQALNLIYGKSVQFSFNQAACQIDSVSRLMIASDKNQDSRTTFFYTQAHILNTVIPNLKNLRNAEDPAAPIKTNKYNYYQKQVSMWEQLLANNEENKRNARFVENVSFGSGSFKTLSETTRTSSNNTVEFGLSIDSQTAGELGFEFAGSGVSGGVIVNVKMDNGQSESTTNMKEITFAYTLAEDASTISNGKGNSFNVNVKKDPVYGSPVFDLIAGETSCPHMPGTFARDVMQLYSTSPVKTGIVGNKASFPLTIGNASSTGENRTYNLALNSIVNGLTVKLNGENGQVLGSVGSVTPINLDAGVSGPYTIYVERDPGSGIYTFDNIQLTLSDACSTTSISTTLQAYFQTSCSPITLVMPEANWVSTASDNNRVTVVFKDYIYTDLTSVSLEYKALGSNSWFTGFTLPKTQIDDSGFGTTTYWNTIGLADGQYVIRLKLSCASGTTYSQTSTGIIDRTPPSLFGKANPTDDRYTAGDLIAATYTENLGCAAAVAAANVSMVRLSNNATLSAQLSCSGSRLIVTPLTNLGALSGESIRVTLSNIPDQYGNIKQTSDIIQFVVGSSVSTTGTTALSLAITNPSVIEDAGTPVIIDFKLPQNATKPTTINYILSGTAQLNTDYTIKYPSGQPVSTAAQTGVLQSIVLSNSSSVVSLTIVPIANTKIEANRSVLVVLTAGGDYTMGAVTSVSAIITDDDCPGNVKLIASGPLSQTSTFVTLMVNEGATTYRFGYGATQVVLKPYTATVTTPGVYSVSLTAANGCSAIASTTVVAVDPDVTLLLYARPSTLYGNGNFSVVVDAIEVNNIATSGEIIIKVTKDAKTTLSFDGSLTQLNGRSVQNNAWTFSSTESTGYYVLKTTKPIAPGDKLSFGLNGVITPGATTGKMTISATMLGVSKEYRFINNVGSNKVDYFPQ</sequence>
<organism evidence="1 2">
    <name type="scientific">Spirosoma validum</name>
    <dbReference type="NCBI Taxonomy" id="2771355"/>
    <lineage>
        <taxon>Bacteria</taxon>
        <taxon>Pseudomonadati</taxon>
        <taxon>Bacteroidota</taxon>
        <taxon>Cytophagia</taxon>
        <taxon>Cytophagales</taxon>
        <taxon>Cytophagaceae</taxon>
        <taxon>Spirosoma</taxon>
    </lineage>
</organism>
<dbReference type="SUPFAM" id="SSF141072">
    <property type="entry name" value="CalX-like"/>
    <property type="match status" value="1"/>
</dbReference>
<accession>A0A927GDS9</accession>